<dbReference type="PANTHER" id="PTHR13939">
    <property type="entry name" value="NICOTINAMIDE-NUCLEOTIDE AMIDOHYDROLASE PNCC"/>
    <property type="match status" value="1"/>
</dbReference>
<dbReference type="InterPro" id="IPR008135">
    <property type="entry name" value="Competence-induced_CinA"/>
</dbReference>
<evidence type="ECO:0000313" key="3">
    <source>
        <dbReference type="EMBL" id="MCF6137179.1"/>
    </source>
</evidence>
<evidence type="ECO:0000259" key="2">
    <source>
        <dbReference type="SMART" id="SM00852"/>
    </source>
</evidence>
<dbReference type="NCBIfam" id="TIGR00177">
    <property type="entry name" value="molyb_syn"/>
    <property type="match status" value="1"/>
</dbReference>
<dbReference type="Pfam" id="PF02464">
    <property type="entry name" value="CinA"/>
    <property type="match status" value="1"/>
</dbReference>
<dbReference type="CDD" id="cd00885">
    <property type="entry name" value="cinA"/>
    <property type="match status" value="1"/>
</dbReference>
<dbReference type="PIRSF" id="PIRSF006728">
    <property type="entry name" value="CinA"/>
    <property type="match status" value="1"/>
</dbReference>
<keyword evidence="4" id="KW-1185">Reference proteome</keyword>
<dbReference type="Proteomes" id="UP001649381">
    <property type="component" value="Unassembled WGS sequence"/>
</dbReference>
<dbReference type="HAMAP" id="MF_00226_B">
    <property type="entry name" value="CinA_B"/>
    <property type="match status" value="1"/>
</dbReference>
<dbReference type="RefSeq" id="WP_236332548.1">
    <property type="nucleotide sequence ID" value="NZ_JAKIJS010000001.1"/>
</dbReference>
<dbReference type="EMBL" id="JAKIJS010000001">
    <property type="protein sequence ID" value="MCF6137179.1"/>
    <property type="molecule type" value="Genomic_DNA"/>
</dbReference>
<dbReference type="Pfam" id="PF18146">
    <property type="entry name" value="CinA_KH"/>
    <property type="match status" value="1"/>
</dbReference>
<dbReference type="NCBIfam" id="TIGR00199">
    <property type="entry name" value="PncC_domain"/>
    <property type="match status" value="1"/>
</dbReference>
<dbReference type="PANTHER" id="PTHR13939:SF0">
    <property type="entry name" value="NMN AMIDOHYDROLASE-LIKE PROTEIN YFAY"/>
    <property type="match status" value="1"/>
</dbReference>
<sequence length="415" mass="45512">MNAEIIAIGSELLLGQIVNTNGQFISKQLADEGINVFYHTVVGDNKQRLLNSIENAASRSDLIIFTGGLGPTKDDLTKETIAEYLGVSLVENKEAMDLIEDYYEKTGQTMSENNRRQALVFDGAEVLPNNNGMAPGIALQQDGKTYILLPGPPKEMQPMFLDYAIPYLKQFGSGEESFIHSRVLRFYGIGESTLETKLIDLIDHQTNPTIAPLAGNFEVTLRLTAKCQSKAEGDELINELENRIFERVGKYFYGYDDTSLANEVMKKLQASDLTLACAESLTGGYYGHDLTKLSGIGQVYLGGIVCYQNEIKRDHLQIPESVLEEQGAVSETCARMMAENIKSLFNSDIGIGFTGVAGPNEMEGKTPGTVFIGIATGAGTKVFPLNLAGSRNAVRSRTVNYGHFYLLDELKQLTQ</sequence>
<accession>A0ABS9GWM2</accession>
<dbReference type="InterPro" id="IPR036653">
    <property type="entry name" value="CinA-like_C"/>
</dbReference>
<reference evidence="3 4" key="1">
    <citation type="submission" date="2022-01" db="EMBL/GenBank/DDBJ databases">
        <title>Alkalihalobacillus sp. EGI L200015, a novel bacterium isolated from a salt lake sediment.</title>
        <authorList>
            <person name="Gao L."/>
            <person name="Fang B.-Z."/>
            <person name="Li W.-J."/>
        </authorList>
    </citation>
    <scope>NUCLEOTIDE SEQUENCE [LARGE SCALE GENOMIC DNA]</scope>
    <source>
        <strain evidence="3 4">KCTC 12718</strain>
    </source>
</reference>
<dbReference type="SUPFAM" id="SSF142433">
    <property type="entry name" value="CinA-like"/>
    <property type="match status" value="1"/>
</dbReference>
<dbReference type="SUPFAM" id="SSF53218">
    <property type="entry name" value="Molybdenum cofactor biosynthesis proteins"/>
    <property type="match status" value="1"/>
</dbReference>
<comment type="similarity">
    <text evidence="1">Belongs to the CinA family.</text>
</comment>
<dbReference type="InterPro" id="IPR036425">
    <property type="entry name" value="MoaB/Mog-like_dom_sf"/>
</dbReference>
<dbReference type="Gene3D" id="3.30.70.2860">
    <property type="match status" value="1"/>
</dbReference>
<dbReference type="SMART" id="SM00852">
    <property type="entry name" value="MoCF_biosynth"/>
    <property type="match status" value="1"/>
</dbReference>
<protein>
    <recommendedName>
        <fullName evidence="1">Putative competence-damage inducible protein</fullName>
    </recommendedName>
</protein>
<evidence type="ECO:0000313" key="4">
    <source>
        <dbReference type="Proteomes" id="UP001649381"/>
    </source>
</evidence>
<dbReference type="InterPro" id="IPR001453">
    <property type="entry name" value="MoaB/Mog_dom"/>
</dbReference>
<proteinExistence type="inferred from homology"/>
<dbReference type="InterPro" id="IPR050101">
    <property type="entry name" value="CinA"/>
</dbReference>
<evidence type="ECO:0000256" key="1">
    <source>
        <dbReference type="HAMAP-Rule" id="MF_00226"/>
    </source>
</evidence>
<gene>
    <name evidence="1" type="primary">cinA</name>
    <name evidence="3" type="ORF">L2716_05495</name>
</gene>
<dbReference type="NCBIfam" id="TIGR00200">
    <property type="entry name" value="cinA_nterm"/>
    <property type="match status" value="1"/>
</dbReference>
<dbReference type="Pfam" id="PF00994">
    <property type="entry name" value="MoCF_biosynth"/>
    <property type="match status" value="1"/>
</dbReference>
<dbReference type="Gene3D" id="3.90.950.20">
    <property type="entry name" value="CinA-like"/>
    <property type="match status" value="1"/>
</dbReference>
<name>A0ABS9GWM2_9BACL</name>
<organism evidence="3 4">
    <name type="scientific">Pseudalkalibacillus berkeleyi</name>
    <dbReference type="NCBI Taxonomy" id="1069813"/>
    <lineage>
        <taxon>Bacteria</taxon>
        <taxon>Bacillati</taxon>
        <taxon>Bacillota</taxon>
        <taxon>Bacilli</taxon>
        <taxon>Bacillales</taxon>
        <taxon>Fictibacillaceae</taxon>
        <taxon>Pseudalkalibacillus</taxon>
    </lineage>
</organism>
<dbReference type="InterPro" id="IPR041424">
    <property type="entry name" value="CinA_KH"/>
</dbReference>
<feature type="domain" description="MoaB/Mog" evidence="2">
    <location>
        <begin position="4"/>
        <end position="170"/>
    </location>
</feature>
<dbReference type="Gene3D" id="3.40.980.10">
    <property type="entry name" value="MoaB/Mog-like domain"/>
    <property type="match status" value="1"/>
</dbReference>
<comment type="caution">
    <text evidence="3">The sequence shown here is derived from an EMBL/GenBank/DDBJ whole genome shotgun (WGS) entry which is preliminary data.</text>
</comment>
<dbReference type="NCBIfam" id="NF001813">
    <property type="entry name" value="PRK00549.1"/>
    <property type="match status" value="1"/>
</dbReference>
<dbReference type="InterPro" id="IPR008136">
    <property type="entry name" value="CinA_C"/>
</dbReference>